<dbReference type="Proteomes" id="UP000318616">
    <property type="component" value="Unassembled WGS sequence"/>
</dbReference>
<name>A0A552LRZ3_9CHRO</name>
<protein>
    <submittedName>
        <fullName evidence="1">Uncharacterized protein</fullName>
    </submittedName>
</protein>
<dbReference type="EMBL" id="SFAP01000153">
    <property type="protein sequence ID" value="TRV22972.1"/>
    <property type="molecule type" value="Genomic_DNA"/>
</dbReference>
<evidence type="ECO:0000313" key="2">
    <source>
        <dbReference type="Proteomes" id="UP000318616"/>
    </source>
</evidence>
<accession>A0A552LRZ3</accession>
<gene>
    <name evidence="1" type="ORF">EWV88_12490</name>
</gene>
<comment type="caution">
    <text evidence="1">The sequence shown here is derived from an EMBL/GenBank/DDBJ whole genome shotgun (WGS) entry which is preliminary data.</text>
</comment>
<dbReference type="AlphaFoldDB" id="A0A552LRZ3"/>
<evidence type="ECO:0000313" key="1">
    <source>
        <dbReference type="EMBL" id="TRV22972.1"/>
    </source>
</evidence>
<proteinExistence type="predicted"/>
<organism evidence="1 2">
    <name type="scientific">Microcystis wesenbergii Mw_MB_S_20031200_S109D</name>
    <dbReference type="NCBI Taxonomy" id="2486241"/>
    <lineage>
        <taxon>Bacteria</taxon>
        <taxon>Bacillati</taxon>
        <taxon>Cyanobacteriota</taxon>
        <taxon>Cyanophyceae</taxon>
        <taxon>Oscillatoriophycideae</taxon>
        <taxon>Chroococcales</taxon>
        <taxon>Microcystaceae</taxon>
        <taxon>Microcystis</taxon>
    </lineage>
</organism>
<sequence>MLTKIIPPPPHLPISSSPQFPISLAPLHPTPYTLHPTPYTLHPTFWDELDAIVKHLSLRKGNLKPWQHRQ</sequence>
<reference evidence="1 2" key="1">
    <citation type="submission" date="2019-01" db="EMBL/GenBank/DDBJ databases">
        <title>Coherence of Microcystis species and biogeography revealed through population genomics.</title>
        <authorList>
            <person name="Perez-Carrascal O.M."/>
            <person name="Terrat Y."/>
            <person name="Giani A."/>
            <person name="Fortin N."/>
            <person name="Tromas N."/>
            <person name="Shapiro B.J."/>
        </authorList>
    </citation>
    <scope>NUCLEOTIDE SEQUENCE [LARGE SCALE GENOMIC DNA]</scope>
    <source>
        <strain evidence="1">Mw_MB_S_20031200_S109D</strain>
    </source>
</reference>